<keyword evidence="2" id="KW-1185">Reference proteome</keyword>
<dbReference type="HOGENOM" id="CLU_3421659_0_0_1"/>
<organism evidence="1">
    <name type="scientific">Oryza barthii</name>
    <dbReference type="NCBI Taxonomy" id="65489"/>
    <lineage>
        <taxon>Eukaryota</taxon>
        <taxon>Viridiplantae</taxon>
        <taxon>Streptophyta</taxon>
        <taxon>Embryophyta</taxon>
        <taxon>Tracheophyta</taxon>
        <taxon>Spermatophyta</taxon>
        <taxon>Magnoliopsida</taxon>
        <taxon>Liliopsida</taxon>
        <taxon>Poales</taxon>
        <taxon>Poaceae</taxon>
        <taxon>BOP clade</taxon>
        <taxon>Oryzoideae</taxon>
        <taxon>Oryzeae</taxon>
        <taxon>Oryzinae</taxon>
        <taxon>Oryza</taxon>
    </lineage>
</organism>
<evidence type="ECO:0000313" key="2">
    <source>
        <dbReference type="Proteomes" id="UP000026960"/>
    </source>
</evidence>
<dbReference type="PaxDb" id="65489-OBART04G14740.1"/>
<dbReference type="Gramene" id="OBART04G14740.1">
    <property type="protein sequence ID" value="OBART04G14740.1"/>
    <property type="gene ID" value="OBART04G14740"/>
</dbReference>
<protein>
    <submittedName>
        <fullName evidence="1">Uncharacterized protein</fullName>
    </submittedName>
</protein>
<dbReference type="EnsemblPlants" id="OBART04G14740.1">
    <property type="protein sequence ID" value="OBART04G14740.1"/>
    <property type="gene ID" value="OBART04G14740"/>
</dbReference>
<reference evidence="1" key="2">
    <citation type="submission" date="2015-03" db="UniProtKB">
        <authorList>
            <consortium name="EnsemblPlants"/>
        </authorList>
    </citation>
    <scope>IDENTIFICATION</scope>
</reference>
<evidence type="ECO:0000313" key="1">
    <source>
        <dbReference type="EnsemblPlants" id="OBART04G14740.1"/>
    </source>
</evidence>
<reference evidence="1" key="1">
    <citation type="journal article" date="2009" name="Rice">
        <title>De Novo Next Generation Sequencing of Plant Genomes.</title>
        <authorList>
            <person name="Rounsley S."/>
            <person name="Marri P.R."/>
            <person name="Yu Y."/>
            <person name="He R."/>
            <person name="Sisneros N."/>
            <person name="Goicoechea J.L."/>
            <person name="Lee S.J."/>
            <person name="Angelova A."/>
            <person name="Kudrna D."/>
            <person name="Luo M."/>
            <person name="Affourtit J."/>
            <person name="Desany B."/>
            <person name="Knight J."/>
            <person name="Niazi F."/>
            <person name="Egholm M."/>
            <person name="Wing R.A."/>
        </authorList>
    </citation>
    <scope>NUCLEOTIDE SEQUENCE [LARGE SCALE GENOMIC DNA]</scope>
    <source>
        <strain evidence="1">cv. IRGC 105608</strain>
    </source>
</reference>
<dbReference type="Proteomes" id="UP000026960">
    <property type="component" value="Chromosome 4"/>
</dbReference>
<accession>A0A0D3FWK9</accession>
<proteinExistence type="predicted"/>
<sequence>MGYTELEVENLWEGGHCHCQNGKS</sequence>
<name>A0A0D3FWK9_9ORYZ</name>
<dbReference type="AlphaFoldDB" id="A0A0D3FWK9"/>